<dbReference type="PANTHER" id="PTHR33121">
    <property type="entry name" value="CYCLIC DI-GMP PHOSPHODIESTERASE PDEF"/>
    <property type="match status" value="1"/>
</dbReference>
<feature type="domain" description="EAL" evidence="1">
    <location>
        <begin position="12"/>
        <end position="263"/>
    </location>
</feature>
<dbReference type="SUPFAM" id="SSF141868">
    <property type="entry name" value="EAL domain-like"/>
    <property type="match status" value="1"/>
</dbReference>
<dbReference type="EMBL" id="MCSB01000006">
    <property type="protein sequence ID" value="PME31282.1"/>
    <property type="molecule type" value="Genomic_DNA"/>
</dbReference>
<dbReference type="PROSITE" id="PS50883">
    <property type="entry name" value="EAL"/>
    <property type="match status" value="1"/>
</dbReference>
<dbReference type="SMART" id="SM00052">
    <property type="entry name" value="EAL"/>
    <property type="match status" value="1"/>
</dbReference>
<gene>
    <name evidence="3" type="ORF">BCT99_06470</name>
    <name evidence="2" type="ORF">BCV38_17195</name>
</gene>
<evidence type="ECO:0000313" key="2">
    <source>
        <dbReference type="EMBL" id="PME31282.1"/>
    </source>
</evidence>
<dbReference type="EMBL" id="MCXM01000035">
    <property type="protein sequence ID" value="PMK43474.1"/>
    <property type="molecule type" value="Genomic_DNA"/>
</dbReference>
<dbReference type="Pfam" id="PF00563">
    <property type="entry name" value="EAL"/>
    <property type="match status" value="1"/>
</dbReference>
<dbReference type="GO" id="GO:0071111">
    <property type="term" value="F:cyclic-guanylate-specific phosphodiesterase activity"/>
    <property type="evidence" value="ECO:0007669"/>
    <property type="project" value="InterPro"/>
</dbReference>
<organism evidence="3">
    <name type="scientific">Vibrio lentus</name>
    <dbReference type="NCBI Taxonomy" id="136468"/>
    <lineage>
        <taxon>Bacteria</taxon>
        <taxon>Pseudomonadati</taxon>
        <taxon>Pseudomonadota</taxon>
        <taxon>Gammaproteobacteria</taxon>
        <taxon>Vibrionales</taxon>
        <taxon>Vibrionaceae</taxon>
        <taxon>Vibrio</taxon>
    </lineage>
</organism>
<evidence type="ECO:0000259" key="1">
    <source>
        <dbReference type="PROSITE" id="PS50883"/>
    </source>
</evidence>
<dbReference type="InterPro" id="IPR035919">
    <property type="entry name" value="EAL_sf"/>
</dbReference>
<name>A0A1B9QPL7_9VIBR</name>
<accession>A0A1B9QPL7</accession>
<evidence type="ECO:0000313" key="3">
    <source>
        <dbReference type="EMBL" id="PMK43474.1"/>
    </source>
</evidence>
<dbReference type="Proteomes" id="UP000239763">
    <property type="component" value="Unassembled WGS sequence"/>
</dbReference>
<dbReference type="PANTHER" id="PTHR33121:SF76">
    <property type="entry name" value="SIGNALING PROTEIN"/>
    <property type="match status" value="1"/>
</dbReference>
<keyword evidence="4" id="KW-1185">Reference proteome</keyword>
<dbReference type="Gene3D" id="3.20.20.450">
    <property type="entry name" value="EAL domain"/>
    <property type="match status" value="1"/>
</dbReference>
<dbReference type="CDD" id="cd01948">
    <property type="entry name" value="EAL"/>
    <property type="match status" value="1"/>
</dbReference>
<proteinExistence type="predicted"/>
<comment type="caution">
    <text evidence="3">The sequence shown here is derived from an EMBL/GenBank/DDBJ whole genome shotgun (WGS) entry which is preliminary data.</text>
</comment>
<dbReference type="InterPro" id="IPR050706">
    <property type="entry name" value="Cyclic-di-GMP_PDE-like"/>
</dbReference>
<reference evidence="3 4" key="3">
    <citation type="journal article" date="2018" name="Nature">
        <title>A major lineage of non-tailed dsDNA viruses as unrecognized killers of marine bacteria.</title>
        <authorList>
            <person name="Kauffman K.M."/>
            <person name="Hussain F.A."/>
            <person name="Yang J."/>
            <person name="Arevalo P."/>
            <person name="Brown J.M."/>
            <person name="Chang W.K."/>
            <person name="VanInsberghe D."/>
            <person name="Elsherbini J."/>
            <person name="Sharma R.S."/>
            <person name="Cutler M.B."/>
            <person name="Kelly L."/>
            <person name="Polz M.F."/>
        </authorList>
    </citation>
    <scope>NUCLEOTIDE SEQUENCE</scope>
    <source>
        <strain evidence="3">10N.261.52.F7</strain>
        <strain evidence="2 4">10N.286.55.E1</strain>
    </source>
</reference>
<dbReference type="InterPro" id="IPR001633">
    <property type="entry name" value="EAL_dom"/>
</dbReference>
<dbReference type="AlphaFoldDB" id="A0A1B9QPL7"/>
<reference evidence="3" key="2">
    <citation type="submission" date="2016-07" db="EMBL/GenBank/DDBJ databases">
        <authorList>
            <person name="Kauffman K."/>
            <person name="Arevalo P."/>
            <person name="Polz M.F."/>
        </authorList>
    </citation>
    <scope>NUCLEOTIDE SEQUENCE</scope>
    <source>
        <strain evidence="3">10N.261.52.F7</strain>
        <strain evidence="2">10N.286.55.E1</strain>
    </source>
</reference>
<evidence type="ECO:0000313" key="4">
    <source>
        <dbReference type="Proteomes" id="UP000239763"/>
    </source>
</evidence>
<protein>
    <submittedName>
        <fullName evidence="3">Diguanylate phosphodiesterase</fullName>
    </submittedName>
</protein>
<reference key="1">
    <citation type="submission" date="2016-07" db="EMBL/GenBank/DDBJ databases">
        <title>Nontailed viruses are major unrecognized killers of bacteria in the ocean.</title>
        <authorList>
            <person name="Kauffman K."/>
            <person name="Hussain F."/>
            <person name="Yang J."/>
            <person name="Arevalo P."/>
            <person name="Brown J."/>
            <person name="Cutler M."/>
            <person name="Kelly L."/>
            <person name="Polz M.F."/>
        </authorList>
    </citation>
    <scope>NUCLEOTIDE SEQUENCE [LARGE SCALE GENOMIC DNA]</scope>
    <source>
        <strain>10N.261.52.F7</strain>
    </source>
</reference>
<sequence>MILSDRSEFISCISVDADMQFIAKYQDLTLRSVYQPIFDSSMTQIGVEALVRISNSKGDVVRPDHFFHSDDTLCTDKINVERLSRAIHIRNFAQSNIRHLHLFLNVLPNVGELFAAEKVSDSLLAKRLHELNLSCEQIVMELVELNAESEERLKDAAHSLAENGFQIAVDDFGTQASTEQRVRHINPHIIKIDRSVMLDFEQGDTSEMELVLDLANQIGAKTVIEGIETQQQLAAMQSLGFDMYQGYHLAMPKPIELDLRLAI</sequence>